<dbReference type="PANTHER" id="PTHR38444:SF1">
    <property type="entry name" value="ENTEROBACTIN BIOSYNTHESIS PROTEIN YBDZ"/>
    <property type="match status" value="1"/>
</dbReference>
<protein>
    <submittedName>
        <fullName evidence="2">MbtH family protein</fullName>
    </submittedName>
</protein>
<dbReference type="Pfam" id="PF03621">
    <property type="entry name" value="MbtH"/>
    <property type="match status" value="1"/>
</dbReference>
<accession>A0ABR8XML5</accession>
<comment type="caution">
    <text evidence="2">The sequence shown here is derived from an EMBL/GenBank/DDBJ whole genome shotgun (WGS) entry which is preliminary data.</text>
</comment>
<dbReference type="RefSeq" id="WP_191703754.1">
    <property type="nucleotide sequence ID" value="NZ_JACSPW010000007.1"/>
</dbReference>
<dbReference type="EMBL" id="JACSPW010000007">
    <property type="protein sequence ID" value="MBD8033181.1"/>
    <property type="molecule type" value="Genomic_DNA"/>
</dbReference>
<dbReference type="InterPro" id="IPR005153">
    <property type="entry name" value="MbtH-like_dom"/>
</dbReference>
<dbReference type="PANTHER" id="PTHR38444">
    <property type="entry name" value="ENTEROBACTIN BIOSYNTHESIS PROTEIN YBDZ"/>
    <property type="match status" value="1"/>
</dbReference>
<evidence type="ECO:0000313" key="3">
    <source>
        <dbReference type="Proteomes" id="UP000600565"/>
    </source>
</evidence>
<dbReference type="SMART" id="SM00923">
    <property type="entry name" value="MbtH"/>
    <property type="match status" value="1"/>
</dbReference>
<dbReference type="Proteomes" id="UP000600565">
    <property type="component" value="Unassembled WGS sequence"/>
</dbReference>
<feature type="domain" description="MbtH-like" evidence="1">
    <location>
        <begin position="3"/>
        <end position="53"/>
    </location>
</feature>
<proteinExistence type="predicted"/>
<evidence type="ECO:0000313" key="2">
    <source>
        <dbReference type="EMBL" id="MBD8033181.1"/>
    </source>
</evidence>
<gene>
    <name evidence="2" type="ORF">H9632_08885</name>
</gene>
<name>A0ABR8XML5_9BACL</name>
<dbReference type="Gene3D" id="3.90.820.10">
    <property type="entry name" value="Structural Genomics, Unknown Function 30-nov-00 1gh9 Mol_id"/>
    <property type="match status" value="1"/>
</dbReference>
<dbReference type="SUPFAM" id="SSF160582">
    <property type="entry name" value="MbtH-like"/>
    <property type="match status" value="1"/>
</dbReference>
<evidence type="ECO:0000259" key="1">
    <source>
        <dbReference type="SMART" id="SM00923"/>
    </source>
</evidence>
<sequence>MSNPFEQADREYYVLRNAEEQYSLWPAAIPAPAGWEIAFGPAIKASCQLYIEETWVDMRPKSLRSLLG</sequence>
<dbReference type="InterPro" id="IPR038020">
    <property type="entry name" value="MbtH-like_sf"/>
</dbReference>
<organism evidence="2 3">
    <name type="scientific">Solibacillus merdavium</name>
    <dbReference type="NCBI Taxonomy" id="2762218"/>
    <lineage>
        <taxon>Bacteria</taxon>
        <taxon>Bacillati</taxon>
        <taxon>Bacillota</taxon>
        <taxon>Bacilli</taxon>
        <taxon>Bacillales</taxon>
        <taxon>Caryophanaceae</taxon>
        <taxon>Solibacillus</taxon>
    </lineage>
</organism>
<reference evidence="2 3" key="1">
    <citation type="submission" date="2020-08" db="EMBL/GenBank/DDBJ databases">
        <title>A Genomic Blueprint of the Chicken Gut Microbiome.</title>
        <authorList>
            <person name="Gilroy R."/>
            <person name="Ravi A."/>
            <person name="Getino M."/>
            <person name="Pursley I."/>
            <person name="Horton D.L."/>
            <person name="Alikhan N.-F."/>
            <person name="Baker D."/>
            <person name="Gharbi K."/>
            <person name="Hall N."/>
            <person name="Watson M."/>
            <person name="Adriaenssens E.M."/>
            <person name="Foster-Nyarko E."/>
            <person name="Jarju S."/>
            <person name="Secka A."/>
            <person name="Antonio M."/>
            <person name="Oren A."/>
            <person name="Chaudhuri R."/>
            <person name="La Ragione R.M."/>
            <person name="Hildebrand F."/>
            <person name="Pallen M.J."/>
        </authorList>
    </citation>
    <scope>NUCLEOTIDE SEQUENCE [LARGE SCALE GENOMIC DNA]</scope>
    <source>
        <strain evidence="2 3">Sa1YVA6</strain>
    </source>
</reference>
<dbReference type="InterPro" id="IPR037407">
    <property type="entry name" value="MLP_fam"/>
</dbReference>
<keyword evidence="3" id="KW-1185">Reference proteome</keyword>